<keyword evidence="3" id="KW-0413">Isomerase</keyword>
<dbReference type="InterPro" id="IPR020103">
    <property type="entry name" value="PsdUridine_synth_cat_dom_sf"/>
</dbReference>
<evidence type="ECO:0000256" key="4">
    <source>
        <dbReference type="SAM" id="MobiDB-lite"/>
    </source>
</evidence>
<reference evidence="7 8" key="2">
    <citation type="submission" date="2013-02" db="EMBL/GenBank/DDBJ databases">
        <title>The Genome Sequence of Plasmodium falciparum 7G8.</title>
        <authorList>
            <consortium name="The Broad Institute Genome Sequencing Platform"/>
            <consortium name="The Broad Institute Genome Sequencing Center for Infectious Disease"/>
            <person name="Neafsey D."/>
            <person name="Cheeseman I."/>
            <person name="Volkman S."/>
            <person name="Adams J."/>
            <person name="Walker B."/>
            <person name="Young S.K."/>
            <person name="Zeng Q."/>
            <person name="Gargeya S."/>
            <person name="Fitzgerald M."/>
            <person name="Haas B."/>
            <person name="Abouelleil A."/>
            <person name="Alvarado L."/>
            <person name="Arachchi H.M."/>
            <person name="Berlin A.M."/>
            <person name="Chapman S.B."/>
            <person name="Dewar J."/>
            <person name="Goldberg J."/>
            <person name="Griggs A."/>
            <person name="Gujja S."/>
            <person name="Hansen M."/>
            <person name="Howarth C."/>
            <person name="Imamovic A."/>
            <person name="Larimer J."/>
            <person name="McCowan C."/>
            <person name="Murphy C."/>
            <person name="Neiman D."/>
            <person name="Pearson M."/>
            <person name="Priest M."/>
            <person name="Roberts A."/>
            <person name="Saif S."/>
            <person name="Shea T."/>
            <person name="Sisk P."/>
            <person name="Sykes S."/>
            <person name="Wortman J."/>
            <person name="Nusbaum C."/>
            <person name="Birren B."/>
        </authorList>
    </citation>
    <scope>NUCLEOTIDE SEQUENCE [LARGE SCALE GENOMIC DNA]</scope>
    <source>
        <strain evidence="7 8">7G8</strain>
    </source>
</reference>
<evidence type="ECO:0000313" key="8">
    <source>
        <dbReference type="Proteomes" id="UP000030688"/>
    </source>
</evidence>
<accession>W7F6D9</accession>
<dbReference type="Gene3D" id="3.30.70.660">
    <property type="entry name" value="Pseudouridine synthase I, catalytic domain, C-terminal subdomain"/>
    <property type="match status" value="1"/>
</dbReference>
<dbReference type="PANTHER" id="PTHR11142">
    <property type="entry name" value="PSEUDOURIDYLATE SYNTHASE"/>
    <property type="match status" value="1"/>
</dbReference>
<evidence type="ECO:0000256" key="2">
    <source>
        <dbReference type="ARBA" id="ARBA00022694"/>
    </source>
</evidence>
<feature type="domain" description="Pseudouridine synthase I TruA alpha/beta" evidence="6">
    <location>
        <begin position="580"/>
        <end position="682"/>
    </location>
</feature>
<dbReference type="AlphaFoldDB" id="W7F6D9"/>
<dbReference type="InterPro" id="IPR020095">
    <property type="entry name" value="PsdUridine_synth_TruA_C"/>
</dbReference>
<name>W7F6D9_PLAF8</name>
<feature type="compositionally biased region" description="Polar residues" evidence="4">
    <location>
        <begin position="510"/>
        <end position="520"/>
    </location>
</feature>
<evidence type="ECO:0000256" key="3">
    <source>
        <dbReference type="ARBA" id="ARBA00023235"/>
    </source>
</evidence>
<dbReference type="SUPFAM" id="SSF55120">
    <property type="entry name" value="Pseudouridine synthase"/>
    <property type="match status" value="1"/>
</dbReference>
<evidence type="ECO:0000259" key="6">
    <source>
        <dbReference type="Pfam" id="PF01416"/>
    </source>
</evidence>
<proteinExistence type="inferred from homology"/>
<dbReference type="GO" id="GO:0031119">
    <property type="term" value="P:tRNA pseudouridine synthesis"/>
    <property type="evidence" value="ECO:0007669"/>
    <property type="project" value="TreeGrafter"/>
</dbReference>
<comment type="similarity">
    <text evidence="1">Belongs to the tRNA pseudouridine synthase TruA family.</text>
</comment>
<dbReference type="Pfam" id="PF01416">
    <property type="entry name" value="PseudoU_synth_1"/>
    <property type="match status" value="1"/>
</dbReference>
<keyword evidence="5" id="KW-0732">Signal</keyword>
<feature type="signal peptide" evidence="5">
    <location>
        <begin position="1"/>
        <end position="24"/>
    </location>
</feature>
<feature type="compositionally biased region" description="Low complexity" evidence="4">
    <location>
        <begin position="521"/>
        <end position="539"/>
    </location>
</feature>
<sequence length="701" mass="80446">MNKFFPLLVCVSLIFFFLKLSINAKKIFKKNIKNKPFILKKSNNINGIYFIKSKLNKIENKKNKNKKMKLFCDHNDNVNRMEQQNNSVNVSKDNSSFIFSNRKKLTNLLLIVNYDGTNYNGWTGLENSSEVYLNALQNYKNKKKTERQKNIERKKYSTVQNNILDCILKLHGYKYIHNNNNNEHICNSYKVGDTDNYNNAHHNDYNQNNVNGIINNKPFEFIGVSRTDKGVHAKEYICQYISYEKEPPCDGDMEHIKRSLNSLLNKDIKILAVLKSPHDHFNIRFHNSGKIYTYNLDIRNPSQPLERNYAWQLYDDPRFFFLSKKTNKHKKEGTPNSIHNAQQTCTTSGDKNGMKALYIANKKEEDLKYIYDDELSLLFGENYIPNGTYDDENLSDEKQNCLDCENISTNHISSSNDPPNDNICLSNDLPNDNICLSNDLPNDNICLSNDLPNDNICLSNDLPNDNICLSNDLPNDNISPSNDLPNICLSNDLPNDNICLSNDLPNDNISPSNDLPNDNISPSNDLPNDNISPSNDPPSFYHKNMKSSYNDISHSMKIINKEKEIRSVIPCDINKIKECAKLFIGHHNFECFRGTLKGTEKLRKINTFCTIHFLDVYELKNNLYQFVIQGDRFLYHMIRIIVGTLVQVGVGLLNVEDVRDALHLCKPLKVKLCAPSQGLCLNKILLQEPLDKLIGSALISN</sequence>
<feature type="region of interest" description="Disordered" evidence="4">
    <location>
        <begin position="510"/>
        <end position="539"/>
    </location>
</feature>
<dbReference type="OrthoDB" id="271910at2759"/>
<organism evidence="7 8">
    <name type="scientific">Plasmodium falciparum (isolate 7G8)</name>
    <dbReference type="NCBI Taxonomy" id="57266"/>
    <lineage>
        <taxon>Eukaryota</taxon>
        <taxon>Sar</taxon>
        <taxon>Alveolata</taxon>
        <taxon>Apicomplexa</taxon>
        <taxon>Aconoidasida</taxon>
        <taxon>Haemosporida</taxon>
        <taxon>Plasmodiidae</taxon>
        <taxon>Plasmodium</taxon>
        <taxon>Plasmodium (Laverania)</taxon>
    </lineage>
</organism>
<dbReference type="Proteomes" id="UP000030688">
    <property type="component" value="Unassembled WGS sequence"/>
</dbReference>
<evidence type="ECO:0000256" key="1">
    <source>
        <dbReference type="ARBA" id="ARBA00009375"/>
    </source>
</evidence>
<dbReference type="Gene3D" id="3.30.70.580">
    <property type="entry name" value="Pseudouridine synthase I, catalytic domain, N-terminal subdomain"/>
    <property type="match status" value="1"/>
</dbReference>
<gene>
    <name evidence="7" type="ORF">PFBG_01051</name>
</gene>
<dbReference type="InterPro" id="IPR020094">
    <property type="entry name" value="TruA/RsuA/RluB/E/F_N"/>
</dbReference>
<keyword evidence="2" id="KW-0819">tRNA processing</keyword>
<evidence type="ECO:0000313" key="7">
    <source>
        <dbReference type="EMBL" id="EUR77474.1"/>
    </source>
</evidence>
<dbReference type="GO" id="GO:0003723">
    <property type="term" value="F:RNA binding"/>
    <property type="evidence" value="ECO:0007669"/>
    <property type="project" value="InterPro"/>
</dbReference>
<protein>
    <submittedName>
        <fullName evidence="7">tRNA pseudouridine(38-40) synthase</fullName>
    </submittedName>
</protein>
<dbReference type="GO" id="GO:0009982">
    <property type="term" value="F:pseudouridine synthase activity"/>
    <property type="evidence" value="ECO:0007669"/>
    <property type="project" value="InterPro"/>
</dbReference>
<feature type="chain" id="PRO_5004892046" evidence="5">
    <location>
        <begin position="25"/>
        <end position="701"/>
    </location>
</feature>
<reference evidence="8" key="1">
    <citation type="submission" date="2007-11" db="EMBL/GenBank/DDBJ databases">
        <authorList>
            <consortium name="The Broad Institute Genome Sequencing Platform"/>
            <person name="Volkman S.K."/>
            <person name="Daily J.P."/>
            <person name="Sarr O."/>
            <person name="Ndiaye D."/>
            <person name="Ndir O."/>
            <person name="Mboup S."/>
            <person name="Lukens A."/>
            <person name="Stange-Thomann N."/>
            <person name="Mauceli E."/>
            <person name="Gnerre S."/>
            <person name="Jaffe D."/>
            <person name="Zainoun J."/>
            <person name="Wiegand R.C."/>
            <person name="Birren B."/>
            <person name="Galagan J."/>
            <person name="Lander E."/>
            <person name="Wirth D.F."/>
        </authorList>
    </citation>
    <scope>NUCLEOTIDE SEQUENCE [LARGE SCALE GENOMIC DNA]</scope>
    <source>
        <strain evidence="8">7G8</strain>
    </source>
</reference>
<dbReference type="EMBL" id="KE123592">
    <property type="protein sequence ID" value="EUR77474.1"/>
    <property type="molecule type" value="Genomic_DNA"/>
</dbReference>
<dbReference type="FunFam" id="3.30.70.660:FF:000014">
    <property type="entry name" value="tRNA pseudouridine synthase"/>
    <property type="match status" value="1"/>
</dbReference>
<evidence type="ECO:0000256" key="5">
    <source>
        <dbReference type="SAM" id="SignalP"/>
    </source>
</evidence>
<dbReference type="InterPro" id="IPR001406">
    <property type="entry name" value="PsdUridine_synth_TruA"/>
</dbReference>
<dbReference type="PANTHER" id="PTHR11142:SF0">
    <property type="entry name" value="TRNA PSEUDOURIDINE SYNTHASE-LIKE 1"/>
    <property type="match status" value="1"/>
</dbReference>
<dbReference type="InterPro" id="IPR020097">
    <property type="entry name" value="PsdUridine_synth_TruA_a/b_dom"/>
</dbReference>